<dbReference type="PANTHER" id="PTHR12598:SF0">
    <property type="entry name" value="COPPER HOMEOSTASIS PROTEIN CUTC HOMOLOG"/>
    <property type="match status" value="1"/>
</dbReference>
<reference evidence="4" key="1">
    <citation type="journal article" date="2019" name="Int. J. Syst. Evol. Microbiol.">
        <title>The Global Catalogue of Microorganisms (GCM) 10K type strain sequencing project: providing services to taxonomists for standard genome sequencing and annotation.</title>
        <authorList>
            <consortium name="The Broad Institute Genomics Platform"/>
            <consortium name="The Broad Institute Genome Sequencing Center for Infectious Disease"/>
            <person name="Wu L."/>
            <person name="Ma J."/>
        </authorList>
    </citation>
    <scope>NUCLEOTIDE SEQUENCE [LARGE SCALE GENOMIC DNA]</scope>
    <source>
        <strain evidence="4">KCTC 42224</strain>
    </source>
</reference>
<comment type="similarity">
    <text evidence="1">Belongs to the CutC family.</text>
</comment>
<comment type="caution">
    <text evidence="3">The sequence shown here is derived from an EMBL/GenBank/DDBJ whole genome shotgun (WGS) entry which is preliminary data.</text>
</comment>
<dbReference type="InterPro" id="IPR036822">
    <property type="entry name" value="CutC-like_dom_sf"/>
</dbReference>
<dbReference type="SUPFAM" id="SSF110395">
    <property type="entry name" value="CutC-like"/>
    <property type="match status" value="1"/>
</dbReference>
<gene>
    <name evidence="3" type="ORF">ACFOOT_10655</name>
</gene>
<protein>
    <recommendedName>
        <fullName evidence="2">Copper homeostasis protein cutC homolog</fullName>
    </recommendedName>
</protein>
<dbReference type="InterPro" id="IPR005627">
    <property type="entry name" value="CutC-like"/>
</dbReference>
<evidence type="ECO:0000256" key="1">
    <source>
        <dbReference type="ARBA" id="ARBA00007768"/>
    </source>
</evidence>
<dbReference type="Gene3D" id="3.20.20.380">
    <property type="entry name" value="Copper homeostasis (CutC) domain"/>
    <property type="match status" value="1"/>
</dbReference>
<sequence length="243" mass="24946">MLEVCVEDGAGMAAARAGGAARLELCVALDLGGLTPPASLLALAAEQSLPVHALSRPRPGDFVYNPRDAALVRADLADFAQAGLAGAVIGCGSRQGLDRAVLAEWVDHARHLQAARGVPFSLTLHRVFDLLDDPLEGLEIAVELGFDRILTSGGAVRAGEAVGRFAALVEAARGRIAIMAGGGLEVGAIAALRAVGVREFHASCRSPVPKACVDARLIELGFQAGRGRQTDTARVAAFAAATA</sequence>
<accession>A0ABV7V404</accession>
<dbReference type="RefSeq" id="WP_191323823.1">
    <property type="nucleotide sequence ID" value="NZ_BMZP01000006.1"/>
</dbReference>
<keyword evidence="4" id="KW-1185">Reference proteome</keyword>
<evidence type="ECO:0000313" key="3">
    <source>
        <dbReference type="EMBL" id="MFC3671884.1"/>
    </source>
</evidence>
<evidence type="ECO:0000256" key="2">
    <source>
        <dbReference type="ARBA" id="ARBA00019014"/>
    </source>
</evidence>
<evidence type="ECO:0000313" key="4">
    <source>
        <dbReference type="Proteomes" id="UP001595683"/>
    </source>
</evidence>
<dbReference type="PANTHER" id="PTHR12598">
    <property type="entry name" value="COPPER HOMEOSTASIS PROTEIN CUTC"/>
    <property type="match status" value="1"/>
</dbReference>
<dbReference type="EMBL" id="JBHRYE010000017">
    <property type="protein sequence ID" value="MFC3671884.1"/>
    <property type="molecule type" value="Genomic_DNA"/>
</dbReference>
<dbReference type="Proteomes" id="UP001595683">
    <property type="component" value="Unassembled WGS sequence"/>
</dbReference>
<proteinExistence type="inferred from homology"/>
<name>A0ABV7V404_9SPHN</name>
<dbReference type="Pfam" id="PF03932">
    <property type="entry name" value="CutC"/>
    <property type="match status" value="1"/>
</dbReference>
<organism evidence="3 4">
    <name type="scientific">Novosphingobium pokkalii</name>
    <dbReference type="NCBI Taxonomy" id="1770194"/>
    <lineage>
        <taxon>Bacteria</taxon>
        <taxon>Pseudomonadati</taxon>
        <taxon>Pseudomonadota</taxon>
        <taxon>Alphaproteobacteria</taxon>
        <taxon>Sphingomonadales</taxon>
        <taxon>Sphingomonadaceae</taxon>
        <taxon>Novosphingobium</taxon>
    </lineage>
</organism>